<accession>A0A4S4AYI7</accession>
<organism evidence="2 3">
    <name type="scientific">Pseudothauera nasutitermitis</name>
    <dbReference type="NCBI Taxonomy" id="2565930"/>
    <lineage>
        <taxon>Bacteria</taxon>
        <taxon>Pseudomonadati</taxon>
        <taxon>Pseudomonadota</taxon>
        <taxon>Betaproteobacteria</taxon>
        <taxon>Rhodocyclales</taxon>
        <taxon>Zoogloeaceae</taxon>
        <taxon>Pseudothauera</taxon>
    </lineage>
</organism>
<protein>
    <submittedName>
        <fullName evidence="2">Uncharacterized protein</fullName>
    </submittedName>
</protein>
<sequence length="112" mass="12429">MLLELLLRLRNGRARVSVIRRPGSTRPELGTVLPQEDDRRSSLPQRWGWQRKAPRKEAPAGIEEALPVRTQTILSHGVPAEVRAAINGEVTDAIPASRKDASRVDVKIRLGP</sequence>
<comment type="caution">
    <text evidence="2">The sequence shown here is derived from an EMBL/GenBank/DDBJ whole genome shotgun (WGS) entry which is preliminary data.</text>
</comment>
<dbReference type="RefSeq" id="WP_136348853.1">
    <property type="nucleotide sequence ID" value="NZ_SSOC01000005.1"/>
</dbReference>
<name>A0A4S4AYI7_9RHOO</name>
<gene>
    <name evidence="2" type="ORF">E6C76_13975</name>
</gene>
<dbReference type="EMBL" id="SSOC01000005">
    <property type="protein sequence ID" value="THF63692.1"/>
    <property type="molecule type" value="Genomic_DNA"/>
</dbReference>
<reference evidence="2 3" key="1">
    <citation type="submission" date="2019-04" db="EMBL/GenBank/DDBJ databases">
        <title>Azoarcus nasutitermitis sp. nov. isolated from termite nest.</title>
        <authorList>
            <person name="Lin S.-Y."/>
            <person name="Hameed A."/>
            <person name="Hsu Y.-H."/>
            <person name="Young C.-C."/>
        </authorList>
    </citation>
    <scope>NUCLEOTIDE SEQUENCE [LARGE SCALE GENOMIC DNA]</scope>
    <source>
        <strain evidence="2 3">CC-YHH838</strain>
    </source>
</reference>
<keyword evidence="3" id="KW-1185">Reference proteome</keyword>
<evidence type="ECO:0000256" key="1">
    <source>
        <dbReference type="SAM" id="MobiDB-lite"/>
    </source>
</evidence>
<proteinExistence type="predicted"/>
<evidence type="ECO:0000313" key="2">
    <source>
        <dbReference type="EMBL" id="THF63692.1"/>
    </source>
</evidence>
<dbReference type="AlphaFoldDB" id="A0A4S4AYI7"/>
<feature type="region of interest" description="Disordered" evidence="1">
    <location>
        <begin position="24"/>
        <end position="43"/>
    </location>
</feature>
<evidence type="ECO:0000313" key="3">
    <source>
        <dbReference type="Proteomes" id="UP000308430"/>
    </source>
</evidence>
<dbReference type="Proteomes" id="UP000308430">
    <property type="component" value="Unassembled WGS sequence"/>
</dbReference>